<evidence type="ECO:0000256" key="3">
    <source>
        <dbReference type="ARBA" id="ARBA00022475"/>
    </source>
</evidence>
<dbReference type="InterPro" id="IPR036179">
    <property type="entry name" value="Ig-like_dom_sf"/>
</dbReference>
<dbReference type="SUPFAM" id="SSF48726">
    <property type="entry name" value="Immunoglobulin"/>
    <property type="match status" value="6"/>
</dbReference>
<feature type="domain" description="Fibronectin type-III" evidence="16">
    <location>
        <begin position="814"/>
        <end position="915"/>
    </location>
</feature>
<dbReference type="FunFam" id="2.60.40.10:FF:000347">
    <property type="entry name" value="Neuronal cell adhesion molecule"/>
    <property type="match status" value="1"/>
</dbReference>
<dbReference type="CDD" id="cd00063">
    <property type="entry name" value="FN3"/>
    <property type="match status" value="3"/>
</dbReference>
<keyword evidence="11" id="KW-0393">Immunoglobulin domain</keyword>
<feature type="domain" description="Ig-like" evidence="15">
    <location>
        <begin position="129"/>
        <end position="223"/>
    </location>
</feature>
<evidence type="ECO:0000256" key="14">
    <source>
        <dbReference type="SAM" id="SignalP"/>
    </source>
</evidence>
<dbReference type="InterPro" id="IPR013098">
    <property type="entry name" value="Ig_I-set"/>
</dbReference>
<evidence type="ECO:0000313" key="17">
    <source>
        <dbReference type="EMBL" id="KAF8781631.1"/>
    </source>
</evidence>
<dbReference type="Pfam" id="PF13927">
    <property type="entry name" value="Ig_3"/>
    <property type="match status" value="2"/>
</dbReference>
<keyword evidence="3" id="KW-1003">Cell membrane</keyword>
<dbReference type="GO" id="GO:0005886">
    <property type="term" value="C:plasma membrane"/>
    <property type="evidence" value="ECO:0007669"/>
    <property type="project" value="UniProtKB-SubCell"/>
</dbReference>
<dbReference type="SMART" id="SM00408">
    <property type="entry name" value="IGc2"/>
    <property type="match status" value="6"/>
</dbReference>
<dbReference type="Pfam" id="PF13882">
    <property type="entry name" value="Bravo_FIGEY"/>
    <property type="match status" value="1"/>
</dbReference>
<feature type="domain" description="Ig-like" evidence="15">
    <location>
        <begin position="520"/>
        <end position="609"/>
    </location>
</feature>
<dbReference type="GO" id="GO:0030424">
    <property type="term" value="C:axon"/>
    <property type="evidence" value="ECO:0007669"/>
    <property type="project" value="TreeGrafter"/>
</dbReference>
<gene>
    <name evidence="17" type="ORF">HNY73_012009</name>
</gene>
<dbReference type="GO" id="GO:0007411">
    <property type="term" value="P:axon guidance"/>
    <property type="evidence" value="ECO:0007669"/>
    <property type="project" value="TreeGrafter"/>
</dbReference>
<dbReference type="InterPro" id="IPR003598">
    <property type="entry name" value="Ig_sub2"/>
</dbReference>
<dbReference type="PANTHER" id="PTHR44170:SF6">
    <property type="entry name" value="CONTACTIN"/>
    <property type="match status" value="1"/>
</dbReference>
<dbReference type="EMBL" id="JABXBU010001863">
    <property type="protein sequence ID" value="KAF8781631.1"/>
    <property type="molecule type" value="Genomic_DNA"/>
</dbReference>
<keyword evidence="18" id="KW-1185">Reference proteome</keyword>
<feature type="domain" description="Ig-like" evidence="15">
    <location>
        <begin position="29"/>
        <end position="121"/>
    </location>
</feature>
<dbReference type="PROSITE" id="PS50835">
    <property type="entry name" value="IG_LIKE"/>
    <property type="match status" value="6"/>
</dbReference>
<evidence type="ECO:0000256" key="2">
    <source>
        <dbReference type="ARBA" id="ARBA00004479"/>
    </source>
</evidence>
<keyword evidence="5" id="KW-0677">Repeat</keyword>
<accession>A0A8T0EV58</accession>
<keyword evidence="7 13" id="KW-1133">Transmembrane helix</keyword>
<feature type="transmembrane region" description="Helical" evidence="13">
    <location>
        <begin position="1029"/>
        <end position="1052"/>
    </location>
</feature>
<dbReference type="SMART" id="SM00409">
    <property type="entry name" value="IG"/>
    <property type="match status" value="6"/>
</dbReference>
<feature type="domain" description="Ig-like" evidence="15">
    <location>
        <begin position="242"/>
        <end position="330"/>
    </location>
</feature>
<dbReference type="Pfam" id="PF07679">
    <property type="entry name" value="I-set"/>
    <property type="match status" value="3"/>
</dbReference>
<feature type="region of interest" description="Disordered" evidence="12">
    <location>
        <begin position="1087"/>
        <end position="1120"/>
    </location>
</feature>
<dbReference type="SUPFAM" id="SSF49265">
    <property type="entry name" value="Fibronectin type III"/>
    <property type="match status" value="2"/>
</dbReference>
<dbReference type="GO" id="GO:0098632">
    <property type="term" value="F:cell-cell adhesion mediator activity"/>
    <property type="evidence" value="ECO:0007669"/>
    <property type="project" value="TreeGrafter"/>
</dbReference>
<dbReference type="Pfam" id="PF00041">
    <property type="entry name" value="fn3"/>
    <property type="match status" value="3"/>
</dbReference>
<keyword evidence="8 13" id="KW-0472">Membrane</keyword>
<dbReference type="InterPro" id="IPR003599">
    <property type="entry name" value="Ig_sub"/>
</dbReference>
<dbReference type="SMART" id="SM00060">
    <property type="entry name" value="FN3"/>
    <property type="match status" value="4"/>
</dbReference>
<evidence type="ECO:0000256" key="4">
    <source>
        <dbReference type="ARBA" id="ARBA00022692"/>
    </source>
</evidence>
<keyword evidence="6" id="KW-0130">Cell adhesion</keyword>
<feature type="chain" id="PRO_5035833202" evidence="14">
    <location>
        <begin position="22"/>
        <end position="1155"/>
    </location>
</feature>
<evidence type="ECO:0000256" key="13">
    <source>
        <dbReference type="SAM" id="Phobius"/>
    </source>
</evidence>
<comment type="caution">
    <text evidence="17">The sequence shown here is derived from an EMBL/GenBank/DDBJ whole genome shotgun (WGS) entry which is preliminary data.</text>
</comment>
<feature type="domain" description="Fibronectin type-III" evidence="16">
    <location>
        <begin position="613"/>
        <end position="710"/>
    </location>
</feature>
<dbReference type="Gene3D" id="2.60.40.10">
    <property type="entry name" value="Immunoglobulins"/>
    <property type="match status" value="10"/>
</dbReference>
<keyword evidence="4 13" id="KW-0812">Transmembrane</keyword>
<evidence type="ECO:0000256" key="5">
    <source>
        <dbReference type="ARBA" id="ARBA00022737"/>
    </source>
</evidence>
<dbReference type="InterPro" id="IPR026966">
    <property type="entry name" value="Neurofascin/L1/NrCAM_C"/>
</dbReference>
<feature type="domain" description="Fibronectin type-III" evidence="16">
    <location>
        <begin position="921"/>
        <end position="1014"/>
    </location>
</feature>
<feature type="compositionally biased region" description="Polar residues" evidence="12">
    <location>
        <begin position="1092"/>
        <end position="1105"/>
    </location>
</feature>
<proteinExistence type="predicted"/>
<evidence type="ECO:0000256" key="7">
    <source>
        <dbReference type="ARBA" id="ARBA00022989"/>
    </source>
</evidence>
<dbReference type="InterPro" id="IPR013783">
    <property type="entry name" value="Ig-like_fold"/>
</dbReference>
<dbReference type="FunFam" id="2.60.40.10:FF:001687">
    <property type="entry name" value="Neuroglian, isoform E"/>
    <property type="match status" value="1"/>
</dbReference>
<organism evidence="17 18">
    <name type="scientific">Argiope bruennichi</name>
    <name type="common">Wasp spider</name>
    <name type="synonym">Aranea bruennichi</name>
    <dbReference type="NCBI Taxonomy" id="94029"/>
    <lineage>
        <taxon>Eukaryota</taxon>
        <taxon>Metazoa</taxon>
        <taxon>Ecdysozoa</taxon>
        <taxon>Arthropoda</taxon>
        <taxon>Chelicerata</taxon>
        <taxon>Arachnida</taxon>
        <taxon>Araneae</taxon>
        <taxon>Araneomorphae</taxon>
        <taxon>Entelegynae</taxon>
        <taxon>Araneoidea</taxon>
        <taxon>Araneidae</taxon>
        <taxon>Argiope</taxon>
    </lineage>
</organism>
<dbReference type="FunFam" id="2.60.40.10:FF:000005">
    <property type="entry name" value="Neuronal cell adhesion molecule"/>
    <property type="match status" value="1"/>
</dbReference>
<evidence type="ECO:0000313" key="18">
    <source>
        <dbReference type="Proteomes" id="UP000807504"/>
    </source>
</evidence>
<reference evidence="17" key="2">
    <citation type="submission" date="2020-06" db="EMBL/GenBank/DDBJ databases">
        <authorList>
            <person name="Sheffer M."/>
        </authorList>
    </citation>
    <scope>NUCLEOTIDE SEQUENCE</scope>
</reference>
<evidence type="ECO:0000256" key="12">
    <source>
        <dbReference type="SAM" id="MobiDB-lite"/>
    </source>
</evidence>
<dbReference type="PROSITE" id="PS50853">
    <property type="entry name" value="FN3"/>
    <property type="match status" value="3"/>
</dbReference>
<evidence type="ECO:0000256" key="9">
    <source>
        <dbReference type="ARBA" id="ARBA00023157"/>
    </source>
</evidence>
<feature type="domain" description="Ig-like" evidence="15">
    <location>
        <begin position="335"/>
        <end position="412"/>
    </location>
</feature>
<evidence type="ECO:0000259" key="15">
    <source>
        <dbReference type="PROSITE" id="PS50835"/>
    </source>
</evidence>
<evidence type="ECO:0000256" key="10">
    <source>
        <dbReference type="ARBA" id="ARBA00023180"/>
    </source>
</evidence>
<evidence type="ECO:0000256" key="6">
    <source>
        <dbReference type="ARBA" id="ARBA00022889"/>
    </source>
</evidence>
<reference evidence="17" key="1">
    <citation type="journal article" date="2020" name="bioRxiv">
        <title>Chromosome-level reference genome of the European wasp spider Argiope bruennichi: a resource for studies on range expansion and evolutionary adaptation.</title>
        <authorList>
            <person name="Sheffer M.M."/>
            <person name="Hoppe A."/>
            <person name="Krehenwinkel H."/>
            <person name="Uhl G."/>
            <person name="Kuss A.W."/>
            <person name="Jensen L."/>
            <person name="Jensen C."/>
            <person name="Gillespie R.G."/>
            <person name="Hoff K.J."/>
            <person name="Prost S."/>
        </authorList>
    </citation>
    <scope>NUCLEOTIDE SEQUENCE</scope>
</reference>
<dbReference type="FunFam" id="2.60.40.10:FF:001718">
    <property type="entry name" value="Neuroglian, isoform D"/>
    <property type="match status" value="1"/>
</dbReference>
<name>A0A8T0EV58_ARGBR</name>
<dbReference type="AlphaFoldDB" id="A0A8T0EV58"/>
<dbReference type="Proteomes" id="UP000807504">
    <property type="component" value="Unassembled WGS sequence"/>
</dbReference>
<dbReference type="InterPro" id="IPR007110">
    <property type="entry name" value="Ig-like_dom"/>
</dbReference>
<comment type="subcellular location">
    <subcellularLocation>
        <location evidence="1">Cell membrane</location>
    </subcellularLocation>
    <subcellularLocation>
        <location evidence="2">Membrane</location>
        <topology evidence="2">Single-pass type I membrane protein</topology>
    </subcellularLocation>
</comment>
<evidence type="ECO:0000256" key="11">
    <source>
        <dbReference type="ARBA" id="ARBA00023319"/>
    </source>
</evidence>
<dbReference type="FunFam" id="2.60.40.10:FF:001928">
    <property type="entry name" value="neuroglian isoform X2"/>
    <property type="match status" value="1"/>
</dbReference>
<keyword evidence="14" id="KW-0732">Signal</keyword>
<feature type="signal peptide" evidence="14">
    <location>
        <begin position="1"/>
        <end position="21"/>
    </location>
</feature>
<dbReference type="InterPro" id="IPR036116">
    <property type="entry name" value="FN3_sf"/>
</dbReference>
<dbReference type="PANTHER" id="PTHR44170">
    <property type="entry name" value="PROTEIN SIDEKICK"/>
    <property type="match status" value="1"/>
</dbReference>
<keyword evidence="9" id="KW-1015">Disulfide bond</keyword>
<sequence>MRNLVISIVVSVLCLNRVCHAVTTIPYPPTIIKQPPHEQLFQVSLTQDEQDKPFILECEARGNPEPEYRWTKNGEPFDFSAESGRINQQPHKGTLEVTTPYDTDEGVYICYAENSHGVSVSNAVHLRKSELNSFLDEETKEEFVIEGEPLSLACKPPTGYPKPTIFWIIQSNTGALHSINSSRITVDPDGGLHFTNVTMEDALEDAQYACSATSMFRNEYKLGNKIMLRVEAAGIPGQNEVPPTKLYVSPPNIVALRDQKLELSCIFGGTPIPQITWSKKGGSLQNSRVTYTNYGKTLKIRRADFQDEGTYVCTASNGVGAPKTQSMAVTVQAAPYWINAPNNTNGAEDETVSFECVAGGIPAPDVEWFMNGIPMKDVKPNPRRRLDKSANVLSIEALKKSDTAVFQCNASNIHGYVFRDFYLNVLALPPTITERPEPITSAVVSSMVTLRCRVFGAPNPKIKWLRENQDLKGDRFQVQENGDLEITDVRPQDEGEYTCYASNKFGDIQASGRLEVKKKTKINVPPENFEVAAGKSATFRCDADADLSLQLNIVWLFNGQLINSDMDSRMVQASDNSLTITKTVEGDSGVYTCVAKTELDQDEAAATLTVQDTPNPPKIEDVQCDGLTALVRWQPMGDRRAPILSYTIQFNTSFTPDKWEDAFVSIPAADTSFQVSMTPWANYTFRVIARNKIGPSEPSGHSNVCETPEDVPYKNPDNVVVPLEAPKNFNRMYVKDARSAMFSWDPVSPESVRGHFRGYKIQTWTVDEGEERLREQVVKANVTQSLVTIFRPFSRNLVRVLAFNDMYLKESSGSPGPVAYFDAIPLGSSALYLIWKRPLEPNGVLTGYNIYYREVKGTELGEIKPRKPQITDPRETRAKLAGLKPKTKYRIDIYATTSKGEGEKMYIEVQTNDQAQHSPDEPYFVWSHLPDVDGKAGVRVTWVPAVEGHPGSHFFVQYRKKDDPVWESTPPEENQDSILVTGLELGSLYEMRVVAVDGPFQTPSKVEEFETGGMAAVQAPESGENFATAAWFIGMMCAIALLLLLLILICLIKRNRGGKYSVHEKEVAQGRDLEYPEDGGFNEYTKAATAPEATQGSRTSLNSSVKGPESETDSMVEYGEGEASKFTEDGSFIGQYGAKKKKEDSTSPSALATFV</sequence>
<dbReference type="GO" id="GO:0007420">
    <property type="term" value="P:brain development"/>
    <property type="evidence" value="ECO:0007669"/>
    <property type="project" value="TreeGrafter"/>
</dbReference>
<evidence type="ECO:0000259" key="16">
    <source>
        <dbReference type="PROSITE" id="PS50853"/>
    </source>
</evidence>
<protein>
    <submittedName>
        <fullName evidence="17">Neuroglian like protein</fullName>
    </submittedName>
</protein>
<dbReference type="InterPro" id="IPR003961">
    <property type="entry name" value="FN3_dom"/>
</dbReference>
<evidence type="ECO:0000256" key="1">
    <source>
        <dbReference type="ARBA" id="ARBA00004236"/>
    </source>
</evidence>
<evidence type="ECO:0000256" key="8">
    <source>
        <dbReference type="ARBA" id="ARBA00023136"/>
    </source>
</evidence>
<feature type="domain" description="Ig-like" evidence="15">
    <location>
        <begin position="430"/>
        <end position="515"/>
    </location>
</feature>
<keyword evidence="10" id="KW-0325">Glycoprotein</keyword>